<name>A0A1G2JNV0_9BACT</name>
<reference evidence="1 2" key="1">
    <citation type="journal article" date="2016" name="Nat. Commun.">
        <title>Thousands of microbial genomes shed light on interconnected biogeochemical processes in an aquifer system.</title>
        <authorList>
            <person name="Anantharaman K."/>
            <person name="Brown C.T."/>
            <person name="Hug L.A."/>
            <person name="Sharon I."/>
            <person name="Castelle C.J."/>
            <person name="Probst A.J."/>
            <person name="Thomas B.C."/>
            <person name="Singh A."/>
            <person name="Wilkins M.J."/>
            <person name="Karaoz U."/>
            <person name="Brodie E.L."/>
            <person name="Williams K.H."/>
            <person name="Hubbard S.S."/>
            <person name="Banfield J.F."/>
        </authorList>
    </citation>
    <scope>NUCLEOTIDE SEQUENCE [LARGE SCALE GENOMIC DNA]</scope>
</reference>
<proteinExistence type="predicted"/>
<accession>A0A1G2JNV0</accession>
<sequence length="207" mass="24016">MPKFIFFLLLLILIFLSLPLVGYLLNLIIGYLPPSSSVVYNAIIYNKKLQDRINLDALSHQDPTICDRLPESIPDVLPREGCYYFVARSLKLNNYSLCESLLSNDNPYYSSFVEKCLTQTALDMKNIIPCDRLQTLQTFVPVPPKATEYKQVEEVTIATEYGTKQPEFGFWCYYEYGRKYKDTTICNNIKDENTKNKCFTRLSSYMK</sequence>
<comment type="caution">
    <text evidence="1">The sequence shown here is derived from an EMBL/GenBank/DDBJ whole genome shotgun (WGS) entry which is preliminary data.</text>
</comment>
<evidence type="ECO:0000313" key="1">
    <source>
        <dbReference type="EMBL" id="OGZ88121.1"/>
    </source>
</evidence>
<dbReference type="EMBL" id="MHPU01000031">
    <property type="protein sequence ID" value="OGZ88121.1"/>
    <property type="molecule type" value="Genomic_DNA"/>
</dbReference>
<dbReference type="Proteomes" id="UP000178935">
    <property type="component" value="Unassembled WGS sequence"/>
</dbReference>
<gene>
    <name evidence="1" type="ORF">A2561_01430</name>
</gene>
<protein>
    <submittedName>
        <fullName evidence="1">Uncharacterized protein</fullName>
    </submittedName>
</protein>
<dbReference type="AlphaFoldDB" id="A0A1G2JNV0"/>
<organism evidence="1 2">
    <name type="scientific">Candidatus Staskawiczbacteria bacterium RIFOXYD1_FULL_32_13</name>
    <dbReference type="NCBI Taxonomy" id="1802234"/>
    <lineage>
        <taxon>Bacteria</taxon>
        <taxon>Candidatus Staskawicziibacteriota</taxon>
    </lineage>
</organism>
<evidence type="ECO:0000313" key="2">
    <source>
        <dbReference type="Proteomes" id="UP000178935"/>
    </source>
</evidence>